<organism evidence="3 4">
    <name type="scientific">Pigmentiphaga kullae</name>
    <dbReference type="NCBI Taxonomy" id="151784"/>
    <lineage>
        <taxon>Bacteria</taxon>
        <taxon>Pseudomonadati</taxon>
        <taxon>Pseudomonadota</taxon>
        <taxon>Betaproteobacteria</taxon>
        <taxon>Burkholderiales</taxon>
        <taxon>Alcaligenaceae</taxon>
        <taxon>Pigmentiphaga</taxon>
    </lineage>
</organism>
<dbReference type="Pfam" id="PF09587">
    <property type="entry name" value="PGA_cap"/>
    <property type="match status" value="1"/>
</dbReference>
<dbReference type="SMART" id="SM00854">
    <property type="entry name" value="PGA_cap"/>
    <property type="match status" value="1"/>
</dbReference>
<evidence type="ECO:0000259" key="2">
    <source>
        <dbReference type="SMART" id="SM00854"/>
    </source>
</evidence>
<accession>A0A4Q7NIU2</accession>
<comment type="caution">
    <text evidence="3">The sequence shown here is derived from an EMBL/GenBank/DDBJ whole genome shotgun (WGS) entry which is preliminary data.</text>
</comment>
<dbReference type="AlphaFoldDB" id="A0A4Q7NIU2"/>
<dbReference type="InterPro" id="IPR029052">
    <property type="entry name" value="Metallo-depent_PP-like"/>
</dbReference>
<gene>
    <name evidence="3" type="ORF">EV675_0437</name>
</gene>
<dbReference type="PANTHER" id="PTHR33393">
    <property type="entry name" value="POLYGLUTAMINE SYNTHESIS ACCESSORY PROTEIN RV0574C-RELATED"/>
    <property type="match status" value="1"/>
</dbReference>
<dbReference type="EMBL" id="SGXC01000001">
    <property type="protein sequence ID" value="RZS84420.1"/>
    <property type="molecule type" value="Genomic_DNA"/>
</dbReference>
<feature type="domain" description="Capsule synthesis protein CapA" evidence="2">
    <location>
        <begin position="14"/>
        <end position="324"/>
    </location>
</feature>
<dbReference type="Proteomes" id="UP000292445">
    <property type="component" value="Unassembled WGS sequence"/>
</dbReference>
<dbReference type="InterPro" id="IPR052169">
    <property type="entry name" value="CW_Biosynth-Accessory"/>
</dbReference>
<dbReference type="PANTHER" id="PTHR33393:SF13">
    <property type="entry name" value="PGA BIOSYNTHESIS PROTEIN CAPA"/>
    <property type="match status" value="1"/>
</dbReference>
<dbReference type="SUPFAM" id="SSF56300">
    <property type="entry name" value="Metallo-dependent phosphatases"/>
    <property type="match status" value="1"/>
</dbReference>
<dbReference type="RefSeq" id="WP_130355789.1">
    <property type="nucleotide sequence ID" value="NZ_SGXC01000001.1"/>
</dbReference>
<keyword evidence="4" id="KW-1185">Reference proteome</keyword>
<dbReference type="InterPro" id="IPR019079">
    <property type="entry name" value="Capsule_synth_CapA"/>
</dbReference>
<name>A0A4Q7NIU2_9BURK</name>
<comment type="similarity">
    <text evidence="1">Belongs to the CapA family.</text>
</comment>
<dbReference type="OrthoDB" id="5405713at2"/>
<evidence type="ECO:0000313" key="3">
    <source>
        <dbReference type="EMBL" id="RZS84420.1"/>
    </source>
</evidence>
<evidence type="ECO:0000313" key="4">
    <source>
        <dbReference type="Proteomes" id="UP000292445"/>
    </source>
</evidence>
<protein>
    <submittedName>
        <fullName evidence="3">Poly-gamma-glutamate synthesis protein (Capsule biosynthesis protein)</fullName>
    </submittedName>
</protein>
<evidence type="ECO:0000256" key="1">
    <source>
        <dbReference type="ARBA" id="ARBA00005662"/>
    </source>
</evidence>
<sequence length="449" mass="48126">MSSNEPASGARAVTIGAVGDLYIGKPLRGETDPGFAAAVRALRACDVRFANLEVQLLSRPTAAAAQAPGAWAGAPAELAGDVAWLGVNVASTANNHAGDYGADGLRQTEAALGDLGIPHAGTGPDLAQALRPAVVDTPGGRVAVLAVSSSHLDHARAGRSRDDTPGRPGVAPLRFGTRYRVDAEAYAALERILERLPAGKHREHPLARAYDDERGPALSLLGARFVRGEDFGVESWAAPDDAADIEAAVRAARRDADWVLLSMHTHEYDSRPDAPPDFAVEMARRAIDAGADAVIGHGAHGVRGVQLHRGRPIFHGIGAFVFQPYLFPRQPADFFEAYAMRDEPLADVYRARRENAGFYRKRSAWEALFVRLTCRRDGPPAFTMQPLTLWAEGEGPDGLPRLARNGEGLQLLEKVRDLSRELGTDLRLEAAQHLLHGHGAAVSAQPRRL</sequence>
<proteinExistence type="inferred from homology"/>
<reference evidence="3 4" key="1">
    <citation type="submission" date="2019-02" db="EMBL/GenBank/DDBJ databases">
        <title>Genomic Encyclopedia of Type Strains, Phase IV (KMG-IV): sequencing the most valuable type-strain genomes for metagenomic binning, comparative biology and taxonomic classification.</title>
        <authorList>
            <person name="Goeker M."/>
        </authorList>
    </citation>
    <scope>NUCLEOTIDE SEQUENCE [LARGE SCALE GENOMIC DNA]</scope>
    <source>
        <strain evidence="3 4">K24</strain>
    </source>
</reference>